<protein>
    <submittedName>
        <fullName evidence="1">Uncharacterized protein</fullName>
    </submittedName>
</protein>
<gene>
    <name evidence="1" type="ORF">VNO80_13649</name>
</gene>
<dbReference type="Proteomes" id="UP001374584">
    <property type="component" value="Unassembled WGS sequence"/>
</dbReference>
<evidence type="ECO:0000313" key="1">
    <source>
        <dbReference type="EMBL" id="KAK7364903.1"/>
    </source>
</evidence>
<evidence type="ECO:0000313" key="2">
    <source>
        <dbReference type="Proteomes" id="UP001374584"/>
    </source>
</evidence>
<organism evidence="1 2">
    <name type="scientific">Phaseolus coccineus</name>
    <name type="common">Scarlet runner bean</name>
    <name type="synonym">Phaseolus multiflorus</name>
    <dbReference type="NCBI Taxonomy" id="3886"/>
    <lineage>
        <taxon>Eukaryota</taxon>
        <taxon>Viridiplantae</taxon>
        <taxon>Streptophyta</taxon>
        <taxon>Embryophyta</taxon>
        <taxon>Tracheophyta</taxon>
        <taxon>Spermatophyta</taxon>
        <taxon>Magnoliopsida</taxon>
        <taxon>eudicotyledons</taxon>
        <taxon>Gunneridae</taxon>
        <taxon>Pentapetalae</taxon>
        <taxon>rosids</taxon>
        <taxon>fabids</taxon>
        <taxon>Fabales</taxon>
        <taxon>Fabaceae</taxon>
        <taxon>Papilionoideae</taxon>
        <taxon>50 kb inversion clade</taxon>
        <taxon>NPAAA clade</taxon>
        <taxon>indigoferoid/millettioid clade</taxon>
        <taxon>Phaseoleae</taxon>
        <taxon>Phaseolus</taxon>
    </lineage>
</organism>
<accession>A0AAN9N6N1</accession>
<sequence>MWAQMLQCIKIEWKAWTLPNESKLQVSLLSILQSPIHVGPANFSNAKFESQLASTKRHCINKAPRNFCYQQRGSETVNGESHGAGCDLEEQVAMAPHTLAGVREEIIWSNYGQRHDDGQRFVETTASVAVHEGSTLNNSDQNLNRTVIHRFK</sequence>
<name>A0AAN9N6N1_PHACN</name>
<dbReference type="EMBL" id="JAYMYR010000005">
    <property type="protein sequence ID" value="KAK7364903.1"/>
    <property type="molecule type" value="Genomic_DNA"/>
</dbReference>
<comment type="caution">
    <text evidence="1">The sequence shown here is derived from an EMBL/GenBank/DDBJ whole genome shotgun (WGS) entry which is preliminary data.</text>
</comment>
<proteinExistence type="predicted"/>
<keyword evidence="2" id="KW-1185">Reference proteome</keyword>
<dbReference type="AlphaFoldDB" id="A0AAN9N6N1"/>
<reference evidence="1 2" key="1">
    <citation type="submission" date="2024-01" db="EMBL/GenBank/DDBJ databases">
        <title>The genomes of 5 underutilized Papilionoideae crops provide insights into root nodulation and disease resistanc.</title>
        <authorList>
            <person name="Jiang F."/>
        </authorList>
    </citation>
    <scope>NUCLEOTIDE SEQUENCE [LARGE SCALE GENOMIC DNA]</scope>
    <source>
        <strain evidence="1">JINMINGXINNONG_FW02</strain>
        <tissue evidence="1">Leaves</tissue>
    </source>
</reference>